<feature type="chain" id="PRO_5015560813" evidence="2">
    <location>
        <begin position="18"/>
        <end position="1116"/>
    </location>
</feature>
<gene>
    <name evidence="4" type="ORF">LY01_00385</name>
</gene>
<name>A0A2S6IQN0_9FLAO</name>
<accession>A0A2S6IQN0</accession>
<dbReference type="RefSeq" id="WP_104514114.1">
    <property type="nucleotide sequence ID" value="NZ_MQVW01000027.1"/>
</dbReference>
<comment type="caution">
    <text evidence="4">The sequence shown here is derived from an EMBL/GenBank/DDBJ whole genome shotgun (WGS) entry which is preliminary data.</text>
</comment>
<dbReference type="EMBL" id="PTJE01000001">
    <property type="protein sequence ID" value="PPK96562.1"/>
    <property type="molecule type" value="Genomic_DNA"/>
</dbReference>
<dbReference type="PANTHER" id="PTHR43739">
    <property type="entry name" value="XYLOGLUCANASE (EUROFUNG)"/>
    <property type="match status" value="1"/>
</dbReference>
<protein>
    <submittedName>
        <fullName evidence="4">Putative secreted protein (Por secretion system target)</fullName>
    </submittedName>
</protein>
<dbReference type="NCBIfam" id="TIGR04183">
    <property type="entry name" value="Por_Secre_tail"/>
    <property type="match status" value="1"/>
</dbReference>
<proteinExistence type="predicted"/>
<dbReference type="Gene3D" id="2.130.10.10">
    <property type="entry name" value="YVTN repeat-like/Quinoprotein amine dehydrogenase"/>
    <property type="match status" value="5"/>
</dbReference>
<dbReference type="Gene3D" id="2.60.120.380">
    <property type="match status" value="1"/>
</dbReference>
<feature type="signal peptide" evidence="2">
    <location>
        <begin position="1"/>
        <end position="17"/>
    </location>
</feature>
<dbReference type="InterPro" id="IPR015943">
    <property type="entry name" value="WD40/YVTN_repeat-like_dom_sf"/>
</dbReference>
<evidence type="ECO:0000256" key="1">
    <source>
        <dbReference type="ARBA" id="ARBA00022729"/>
    </source>
</evidence>
<dbReference type="Gene3D" id="2.60.120.260">
    <property type="entry name" value="Galactose-binding domain-like"/>
    <property type="match status" value="1"/>
</dbReference>
<dbReference type="GO" id="GO:0010411">
    <property type="term" value="P:xyloglucan metabolic process"/>
    <property type="evidence" value="ECO:0007669"/>
    <property type="project" value="TreeGrafter"/>
</dbReference>
<dbReference type="SUPFAM" id="SSF110296">
    <property type="entry name" value="Oligoxyloglucan reducing end-specific cellobiohydrolase"/>
    <property type="match status" value="2"/>
</dbReference>
<dbReference type="InterPro" id="IPR026444">
    <property type="entry name" value="Secre_tail"/>
</dbReference>
<dbReference type="PANTHER" id="PTHR43739:SF5">
    <property type="entry name" value="EXO-ALPHA-SIALIDASE"/>
    <property type="match status" value="1"/>
</dbReference>
<evidence type="ECO:0000256" key="2">
    <source>
        <dbReference type="SAM" id="SignalP"/>
    </source>
</evidence>
<dbReference type="Pfam" id="PF18962">
    <property type="entry name" value="Por_Secre_tail"/>
    <property type="match status" value="1"/>
</dbReference>
<organism evidence="4 5">
    <name type="scientific">Nonlabens xylanidelens</name>
    <dbReference type="NCBI Taxonomy" id="191564"/>
    <lineage>
        <taxon>Bacteria</taxon>
        <taxon>Pseudomonadati</taxon>
        <taxon>Bacteroidota</taxon>
        <taxon>Flavobacteriia</taxon>
        <taxon>Flavobacteriales</taxon>
        <taxon>Flavobacteriaceae</taxon>
        <taxon>Nonlabens</taxon>
    </lineage>
</organism>
<evidence type="ECO:0000313" key="4">
    <source>
        <dbReference type="EMBL" id="PPK96562.1"/>
    </source>
</evidence>
<evidence type="ECO:0000259" key="3">
    <source>
        <dbReference type="Pfam" id="PF18962"/>
    </source>
</evidence>
<reference evidence="4 5" key="1">
    <citation type="submission" date="2018-02" db="EMBL/GenBank/DDBJ databases">
        <title>Genomic Encyclopedia of Archaeal and Bacterial Type Strains, Phase II (KMG-II): from individual species to whole genera.</title>
        <authorList>
            <person name="Goeker M."/>
        </authorList>
    </citation>
    <scope>NUCLEOTIDE SEQUENCE [LARGE SCALE GENOMIC DNA]</scope>
    <source>
        <strain evidence="4 5">DSM 16809</strain>
    </source>
</reference>
<dbReference type="Proteomes" id="UP000239002">
    <property type="component" value="Unassembled WGS sequence"/>
</dbReference>
<dbReference type="AlphaFoldDB" id="A0A2S6IQN0"/>
<feature type="domain" description="Secretion system C-terminal sorting" evidence="3">
    <location>
        <begin position="1044"/>
        <end position="1115"/>
    </location>
</feature>
<keyword evidence="5" id="KW-1185">Reference proteome</keyword>
<dbReference type="OrthoDB" id="9757947at2"/>
<sequence length="1116" mass="120247">MKYFIALLVLTIGSFTAAQLGTDAPWMQDLMLRKNGSQPTYQEIKAAGDAYWSVHDKDAKGSGYKPFMRWVNKSEAFVKADGTLQSPIDLQNEINKNILKNSLVDNSNWVPAGPFTYTEAGSWSPGQGRVNTVAVDPNNPDVYYLGSPGGGAWKSIDAGATWNPITDFLTEIGASAIAIDPNNSNIVYVGTGDDDGGDTESIGLLKSTDAGATFNPTDLVFTRGGNISEVYIDPTNSNTIYVSSSNGFYKSTDAGANFTRTLNENVKDIKLKPGSPDTIYLSTTSSFHKSINGGDTWTQITSGLPFNQGRSVIGVTQANPNYVYLLIIDNNADLVGVYRSGNSGSSFTKRDTSNIDILENNQGWFDLALEVSPTNAETIYTGCLNVWKSTSGGSSFFKVNSWNNSAQASYTHADIHQIRQFNNELFVLSDGGIYRSTNDGGSFSDLTSGAQIGQFYRVAVGNQSSADIAGGLQDNGGFTRSANAWTNYYGADGMEAGIDPNNPQIRYGFTQRGGGLYISTNGGASLTNSVNGPEQGNWITPLKTDSRGTIYAGYTSLYKVSGGAFTAVSPSFGSNIDVLEIDPNNDNNIFVGIDQNLYLSTTAGATFTLVSSFNNNITAIEVNANDSSIVYAATSFSNGGVFKSNNQGRTFLDITGNLPNLGKNTLAHQGSSIDEPLYVGTTVGVYKYDESLSTWEIYSNNLPNVNIRDLEINTNDNTLTAATYGRGIWQSSVQQAAPNSDIQLVEIQNNGGDISCGIDDLMVVVKNTGLNDISSVDISYIIDRGTTVSQQMTVSIAPQGQTSIALSGINLSPGTHAINITVNTPNDYFINNNNQSIDILSNSSGVINDLHQFENREFLVSNSGSASSLWERGTASGALLSSATAGTSNVYGTNLSGQYGNNSTSYLYSGCYDLTDIQNPVLSFDMAYDLENNWDLLYMEYSTDSGNNWNTLGTASSPNWYNSSRFPDGNDCFNCVGAQWTGTSATLNNYDISLNFLRRFPQVVFRYVLRTDQSVTGEGAVIDNFVINGILSNDATSIEDMFTIYPNPSSGMFNINWNATQDFDYDVYDVSGKKITSRKNNTGTSHNVDLSGVAIGMYFIKITTTSGSVTKKLIVK</sequence>
<keyword evidence="1 2" id="KW-0732">Signal</keyword>
<evidence type="ECO:0000313" key="5">
    <source>
        <dbReference type="Proteomes" id="UP000239002"/>
    </source>
</evidence>
<dbReference type="InterPro" id="IPR052025">
    <property type="entry name" value="Xyloglucanase_GH74"/>
</dbReference>